<evidence type="ECO:0000313" key="4">
    <source>
        <dbReference type="EMBL" id="MFD0942267.1"/>
    </source>
</evidence>
<comment type="caution">
    <text evidence="4">The sequence shown here is derived from an EMBL/GenBank/DDBJ whole genome shotgun (WGS) entry which is preliminary data.</text>
</comment>
<dbReference type="Pfam" id="PF00005">
    <property type="entry name" value="ABC_tran"/>
    <property type="match status" value="1"/>
</dbReference>
<evidence type="ECO:0000256" key="2">
    <source>
        <dbReference type="ARBA" id="ARBA00022840"/>
    </source>
</evidence>
<dbReference type="PROSITE" id="PS50893">
    <property type="entry name" value="ABC_TRANSPORTER_2"/>
    <property type="match status" value="1"/>
</dbReference>
<evidence type="ECO:0000313" key="5">
    <source>
        <dbReference type="Proteomes" id="UP001596976"/>
    </source>
</evidence>
<dbReference type="GO" id="GO:0005524">
    <property type="term" value="F:ATP binding"/>
    <property type="evidence" value="ECO:0007669"/>
    <property type="project" value="UniProtKB-KW"/>
</dbReference>
<organism evidence="4 5">
    <name type="scientific">Savagea faecisuis</name>
    <dbReference type="NCBI Taxonomy" id="1274803"/>
    <lineage>
        <taxon>Bacteria</taxon>
        <taxon>Bacillati</taxon>
        <taxon>Bacillota</taxon>
        <taxon>Bacilli</taxon>
        <taxon>Bacillales</taxon>
        <taxon>Caryophanaceae</taxon>
        <taxon>Savagea</taxon>
    </lineage>
</organism>
<keyword evidence="1" id="KW-0547">Nucleotide-binding</keyword>
<protein>
    <submittedName>
        <fullName evidence="4">ABC transporter ATP-binding protein</fullName>
    </submittedName>
</protein>
<dbReference type="PANTHER" id="PTHR43158:SF1">
    <property type="entry name" value="ABC TRANSPORTER, ATP-BINDING PROTEIN"/>
    <property type="match status" value="1"/>
</dbReference>
<evidence type="ECO:0000256" key="1">
    <source>
        <dbReference type="ARBA" id="ARBA00022741"/>
    </source>
</evidence>
<gene>
    <name evidence="4" type="ORF">ACFQ0V_00485</name>
</gene>
<reference evidence="5" key="1">
    <citation type="journal article" date="2019" name="Int. J. Syst. Evol. Microbiol.">
        <title>The Global Catalogue of Microorganisms (GCM) 10K type strain sequencing project: providing services to taxonomists for standard genome sequencing and annotation.</title>
        <authorList>
            <consortium name="The Broad Institute Genomics Platform"/>
            <consortium name="The Broad Institute Genome Sequencing Center for Infectious Disease"/>
            <person name="Wu L."/>
            <person name="Ma J."/>
        </authorList>
    </citation>
    <scope>NUCLEOTIDE SEQUENCE [LARGE SCALE GENOMIC DNA]</scope>
    <source>
        <strain evidence="5">CCUG 63563</strain>
    </source>
</reference>
<dbReference type="Gene3D" id="3.40.50.300">
    <property type="entry name" value="P-loop containing nucleotide triphosphate hydrolases"/>
    <property type="match status" value="1"/>
</dbReference>
<evidence type="ECO:0000259" key="3">
    <source>
        <dbReference type="PROSITE" id="PS50893"/>
    </source>
</evidence>
<dbReference type="SMART" id="SM00382">
    <property type="entry name" value="AAA"/>
    <property type="match status" value="1"/>
</dbReference>
<dbReference type="RefSeq" id="WP_381008641.1">
    <property type="nucleotide sequence ID" value="NZ_JBHTJF010000001.1"/>
</dbReference>
<accession>A0ABW3GTQ2</accession>
<dbReference type="SUPFAM" id="SSF52540">
    <property type="entry name" value="P-loop containing nucleoside triphosphate hydrolases"/>
    <property type="match status" value="1"/>
</dbReference>
<name>A0ABW3GTQ2_9BACL</name>
<dbReference type="InterPro" id="IPR003439">
    <property type="entry name" value="ABC_transporter-like_ATP-bd"/>
</dbReference>
<dbReference type="PANTHER" id="PTHR43158">
    <property type="entry name" value="SKFA PEPTIDE EXPORT ATP-BINDING PROTEIN SKFE"/>
    <property type="match status" value="1"/>
</dbReference>
<proteinExistence type="predicted"/>
<dbReference type="InterPro" id="IPR003593">
    <property type="entry name" value="AAA+_ATPase"/>
</dbReference>
<dbReference type="InterPro" id="IPR027417">
    <property type="entry name" value="P-loop_NTPase"/>
</dbReference>
<sequence>MIETIQLRKRYGNKDALKNVTCHIPKNSFVGLIGRNGSGKTTFLKLLAGESAPTSGQLFVGGEQPFDNIQVSANTMLIDDEFNLVDNARLTEGLDAMAHFYPKFDRPLAERLLAYFEIPTHARQSKLSKGMNMTYRFVLGLCARTDVTYFDEPTNGMDASVRKDVYRLLLKDYVEHPRTIIVSSHHIEELEQLLSYVVVLHDGQTVYVDEAEQLQQRYVELIGSAATIQSVIAKSQVVTTFGEAPVQHVIVPNELTAEERHQLQQSNVQIKGVGLSDAYIYMTEHRKGGIDDVYNDYDADSTL</sequence>
<feature type="domain" description="ABC transporter" evidence="3">
    <location>
        <begin position="2"/>
        <end position="227"/>
    </location>
</feature>
<dbReference type="CDD" id="cd03230">
    <property type="entry name" value="ABC_DR_subfamily_A"/>
    <property type="match status" value="1"/>
</dbReference>
<keyword evidence="2 4" id="KW-0067">ATP-binding</keyword>
<dbReference type="EMBL" id="JBHTJF010000001">
    <property type="protein sequence ID" value="MFD0942267.1"/>
    <property type="molecule type" value="Genomic_DNA"/>
</dbReference>
<keyword evidence="5" id="KW-1185">Reference proteome</keyword>
<dbReference type="Proteomes" id="UP001596976">
    <property type="component" value="Unassembled WGS sequence"/>
</dbReference>